<comment type="similarity">
    <text evidence="4 16">Belongs to the type II topoisomerase family.</text>
</comment>
<dbReference type="SMART" id="SM00433">
    <property type="entry name" value="TOP2c"/>
    <property type="match status" value="1"/>
</dbReference>
<dbReference type="SUPFAM" id="SSF56719">
    <property type="entry name" value="Type II DNA topoisomerase"/>
    <property type="match status" value="1"/>
</dbReference>
<comment type="function">
    <text evidence="14 16">Control of topological states of DNA by transient breakage and subsequent rejoining of DNA strands. Topoisomerase II makes double-strand breaks.</text>
</comment>
<dbReference type="InterPro" id="IPR006171">
    <property type="entry name" value="TOPRIM_dom"/>
</dbReference>
<dbReference type="SMART" id="SM00434">
    <property type="entry name" value="TOP4c"/>
    <property type="match status" value="1"/>
</dbReference>
<organism evidence="20 21">
    <name type="scientific">Trichomonascus ciferrii</name>
    <dbReference type="NCBI Taxonomy" id="44093"/>
    <lineage>
        <taxon>Eukaryota</taxon>
        <taxon>Fungi</taxon>
        <taxon>Dikarya</taxon>
        <taxon>Ascomycota</taxon>
        <taxon>Saccharomycotina</taxon>
        <taxon>Dipodascomycetes</taxon>
        <taxon>Dipodascales</taxon>
        <taxon>Trichomonascaceae</taxon>
        <taxon>Trichomonascus</taxon>
        <taxon>Trichomonascus ciferrii complex</taxon>
    </lineage>
</organism>
<evidence type="ECO:0000256" key="2">
    <source>
        <dbReference type="ARBA" id="ARBA00001913"/>
    </source>
</evidence>
<dbReference type="InterPro" id="IPR002205">
    <property type="entry name" value="Topo_IIA_dom_A"/>
</dbReference>
<dbReference type="InterPro" id="IPR003594">
    <property type="entry name" value="HATPase_dom"/>
</dbReference>
<dbReference type="InterPro" id="IPR020568">
    <property type="entry name" value="Ribosomal_Su5_D2-typ_SF"/>
</dbReference>
<dbReference type="GO" id="GO:0046872">
    <property type="term" value="F:metal ion binding"/>
    <property type="evidence" value="ECO:0007669"/>
    <property type="project" value="UniProtKB-KW"/>
</dbReference>
<dbReference type="GO" id="GO:0000819">
    <property type="term" value="P:sister chromatid segregation"/>
    <property type="evidence" value="ECO:0007669"/>
    <property type="project" value="TreeGrafter"/>
</dbReference>
<evidence type="ECO:0000256" key="9">
    <source>
        <dbReference type="ARBA" id="ARBA00022840"/>
    </source>
</evidence>
<dbReference type="InterPro" id="IPR013506">
    <property type="entry name" value="Topo_IIA_bsu_dom2"/>
</dbReference>
<dbReference type="GO" id="GO:0005524">
    <property type="term" value="F:ATP binding"/>
    <property type="evidence" value="ECO:0007669"/>
    <property type="project" value="UniProtKB-UniRule"/>
</dbReference>
<dbReference type="InterPro" id="IPR013758">
    <property type="entry name" value="Topo_IIA_A/C_ab"/>
</dbReference>
<feature type="compositionally biased region" description="Basic residues" evidence="17">
    <location>
        <begin position="67"/>
        <end position="80"/>
    </location>
</feature>
<dbReference type="GO" id="GO:0003918">
    <property type="term" value="F:DNA topoisomerase type II (double strand cut, ATP-hydrolyzing) activity"/>
    <property type="evidence" value="ECO:0007669"/>
    <property type="project" value="UniProtKB-UniRule"/>
</dbReference>
<dbReference type="InterPro" id="IPR013759">
    <property type="entry name" value="Topo_IIA_B_C"/>
</dbReference>
<dbReference type="Pfam" id="PF02518">
    <property type="entry name" value="HATPase_c"/>
    <property type="match status" value="1"/>
</dbReference>
<evidence type="ECO:0000256" key="3">
    <source>
        <dbReference type="ARBA" id="ARBA00001946"/>
    </source>
</evidence>
<evidence type="ECO:0000256" key="14">
    <source>
        <dbReference type="ARBA" id="ARBA00053943"/>
    </source>
</evidence>
<feature type="compositionally biased region" description="Acidic residues" evidence="17">
    <location>
        <begin position="1504"/>
        <end position="1526"/>
    </location>
</feature>
<reference evidence="20" key="1">
    <citation type="journal article" date="2019" name="G3 (Bethesda)">
        <title>Genome Assemblies of Two Rare Opportunistic Yeast Pathogens: Diutina rugosa (syn. Candida rugosa) and Trichomonascus ciferrii (syn. Candida ciferrii).</title>
        <authorList>
            <person name="Mixao V."/>
            <person name="Saus E."/>
            <person name="Hansen A.P."/>
            <person name="Lass-Florl C."/>
            <person name="Gabaldon T."/>
        </authorList>
    </citation>
    <scope>NUCLEOTIDE SEQUENCE</scope>
    <source>
        <strain evidence="20">CBS 4856</strain>
    </source>
</reference>
<evidence type="ECO:0000256" key="8">
    <source>
        <dbReference type="ARBA" id="ARBA00022741"/>
    </source>
</evidence>
<keyword evidence="11 15" id="KW-0799">Topoisomerase</keyword>
<dbReference type="FunFam" id="3.30.565.10:FF:000004">
    <property type="entry name" value="DNA topoisomerase 2"/>
    <property type="match status" value="1"/>
</dbReference>
<gene>
    <name evidence="20" type="ORF">TRICI_002268</name>
</gene>
<evidence type="ECO:0000256" key="5">
    <source>
        <dbReference type="ARBA" id="ARBA00012895"/>
    </source>
</evidence>
<dbReference type="InterPro" id="IPR036890">
    <property type="entry name" value="HATPase_C_sf"/>
</dbReference>
<evidence type="ECO:0000259" key="18">
    <source>
        <dbReference type="PROSITE" id="PS50880"/>
    </source>
</evidence>
<comment type="catalytic activity">
    <reaction evidence="1 15 16">
        <text>ATP-dependent breakage, passage and rejoining of double-stranded DNA.</text>
        <dbReference type="EC" id="5.6.2.2"/>
    </reaction>
</comment>
<dbReference type="PROSITE" id="PS50880">
    <property type="entry name" value="TOPRIM"/>
    <property type="match status" value="1"/>
</dbReference>
<comment type="caution">
    <text evidence="20">The sequence shown here is derived from an EMBL/GenBank/DDBJ whole genome shotgun (WGS) entry which is preliminary data.</text>
</comment>
<dbReference type="InterPro" id="IPR034157">
    <property type="entry name" value="TOPRIM_TopoII"/>
</dbReference>
<feature type="compositionally biased region" description="Low complexity" evidence="17">
    <location>
        <begin position="27"/>
        <end position="41"/>
    </location>
</feature>
<dbReference type="Gene3D" id="3.40.50.670">
    <property type="match status" value="1"/>
</dbReference>
<evidence type="ECO:0000256" key="6">
    <source>
        <dbReference type="ARBA" id="ARBA00019635"/>
    </source>
</evidence>
<dbReference type="Pfam" id="PF00204">
    <property type="entry name" value="DNA_gyraseB"/>
    <property type="match status" value="1"/>
</dbReference>
<dbReference type="Gene3D" id="3.30.1490.30">
    <property type="match status" value="1"/>
</dbReference>
<dbReference type="InterPro" id="IPR001241">
    <property type="entry name" value="Topo_IIA"/>
</dbReference>
<evidence type="ECO:0000256" key="10">
    <source>
        <dbReference type="ARBA" id="ARBA00022842"/>
    </source>
</evidence>
<comment type="subunit">
    <text evidence="16">Homodimer.</text>
</comment>
<dbReference type="Gene3D" id="3.30.230.10">
    <property type="match status" value="1"/>
</dbReference>
<dbReference type="InterPro" id="IPR014721">
    <property type="entry name" value="Ribsml_uS5_D2-typ_fold_subgr"/>
</dbReference>
<feature type="region of interest" description="Disordered" evidence="17">
    <location>
        <begin position="1"/>
        <end position="116"/>
    </location>
</feature>
<keyword evidence="9 16" id="KW-0067">ATP-binding</keyword>
<dbReference type="OrthoDB" id="276498at2759"/>
<evidence type="ECO:0000256" key="16">
    <source>
        <dbReference type="RuleBase" id="RU362094"/>
    </source>
</evidence>
<dbReference type="InterPro" id="IPR013757">
    <property type="entry name" value="Topo_IIA_A_a_sf"/>
</dbReference>
<feature type="active site" description="O-(5'-phospho-DNA)-tyrosine intermediate" evidence="15">
    <location>
        <position position="886"/>
    </location>
</feature>
<feature type="compositionally biased region" description="Basic residues" evidence="17">
    <location>
        <begin position="1289"/>
        <end position="1302"/>
    </location>
</feature>
<sequence>MSLFSDDDESFQDENIAPKAGGRKKAAAVMDDSFTDDFSLGGDDDDGSDFEVTSKKTKGNGGAAKATKTKAPPKSRKKPLKSVENEMSIDEEVEESSPAPVSTGKGKAKSGGASSQYQRLTQLQHVLKRPDTYIGSVEKTESKMWIFDKDTNQMVYKDVTIVPGLFKVFDELLVNAADNKIRDPNMDTLNVDIDVEANVISIYNNGRGIPVEMHTKENMYIPELIFGNLLTSSNYDDDEKKVTGGRNGYGAKVRLETADKTNKKKYVQTWTNNMDKVTKPKITALKKDEEFTKITFKPDLTKFNLDKIDDDMLGVLMRRVYDLAGCLPGIKVNLNKQRLKIKSFKNYVEMYVKALQEQNPDKGDGEGENGTPQPKPTIVHEKVNDRWEIAFAVSDGNSFNQVSFVNSIATTSGGTHVNYIADQLVGKISDLVKKKNKSAPIRPVQIKNNMFLFINCLIENPAFTSQTKEQLTTKSSQFGSKCQLSDDFTKRVLKTSIVDNVLDIATRNADKELKRSDGGKKKRLTAFAKLEDANKAGTREGHKCTLILTEGDSAKSLAVAGLAVVGRDYYGVFPLRGKLLNVREASHDQIMKNAEIQAIKQIMGLQHKKHYSSTDGLRYGHIMIMTDQDHDGSHIKGLIINFLETSFPGLLDLPGFLVEFITPIVKVSVMRGKRVERVIPFYTMPQYEHWRDTEGKTCVWKQKYYKGLGTSDPNTEGREYFSQLDKHLKTFHNLQDGDKNLIELAFGKKKADARKDWLRAFKPGTHLDPDLVDIPISDFINKELILFSMADNIRSIPSVLDGLKPGQRKILYGCFMRNLSTDIKVAQLGGYVSEHTGYHHGEQSLYQTIVGLAQDFVGSNNLNFLMPKGSFGSRALGGKDASAPRYIFTELNSLTRKVFNSADDPLYRYMDDDESTVEPEWYLPILPTVLVNGSEGIGTGWSTSIPPFNPVDIVHNLKRMMDGQEPETMEPWFRGWGGTVERLAADKFQISGKIEQIDDKTVEITELPARMWTQTMKEYLLNAIVKDKQDTSGWIEDFTEEHTTGIKFVVTMTHKQMENALAEGLYKRFKLTTTLSLANMVAFDPQGRIKKYDTVEQVLSDFYYIRLEYYQKRKDYMCERLRNQLEKLSQQARFIKMIVEKKFSVSNKKKADLMDELAELKFPKFGKDGVPVYQPSKEDETVTELDILVEQEDDPEAQALKQDQTVNKPEPANYDYLLGMAIWSLTRERYEKLMKERDNKEGELTDLLKKSPKDLWNIDLDDFLIGWEKFMEEDEEKRNALLDEAGSKTNKKGRKAGGRKKKTNDDDDDFVPGASKKKVVKKEPKETKTTAKPKQTKLNLEKKPSEEPEVGTSKGKDTFGKGGVSNIFGSPPSSKKKAGFDGNPTDLFSDLMASSKATKSAPKKKSVFDDLGLSDDDDDLFVSSTAASSAPTSKPKATAKSKTSTKTTSAAPKSKASQTKKAAKPVDDDSDEDMVEAEMASSTPKPARTSRTRAPPKSYALTVSDDEDEDDVVEGESYMDDDDDDTGYVSVSD</sequence>
<evidence type="ECO:0000256" key="13">
    <source>
        <dbReference type="ARBA" id="ARBA00023235"/>
    </source>
</evidence>
<protein>
    <recommendedName>
        <fullName evidence="6 16">DNA topoisomerase 2</fullName>
        <ecNumber evidence="5 16">5.6.2.2</ecNumber>
    </recommendedName>
</protein>
<dbReference type="Gene3D" id="3.30.565.10">
    <property type="entry name" value="Histidine kinase-like ATPase, C-terminal domain"/>
    <property type="match status" value="1"/>
</dbReference>
<dbReference type="EMBL" id="SWFS01000156">
    <property type="protein sequence ID" value="KAA8915580.1"/>
    <property type="molecule type" value="Genomic_DNA"/>
</dbReference>
<dbReference type="Gene3D" id="3.90.199.10">
    <property type="entry name" value="Topoisomerase II, domain 5"/>
    <property type="match status" value="1"/>
</dbReference>
<comment type="cofactor">
    <cofactor evidence="3">
        <name>Mg(2+)</name>
        <dbReference type="ChEBI" id="CHEBI:18420"/>
    </cofactor>
</comment>
<feature type="domain" description="Topo IIA-type catalytic" evidence="19">
    <location>
        <begin position="796"/>
        <end position="1260"/>
    </location>
</feature>
<dbReference type="PROSITE" id="PS52040">
    <property type="entry name" value="TOPO_IIA"/>
    <property type="match status" value="1"/>
</dbReference>
<evidence type="ECO:0000256" key="17">
    <source>
        <dbReference type="SAM" id="MobiDB-lite"/>
    </source>
</evidence>
<dbReference type="Gene3D" id="3.30.1360.40">
    <property type="match status" value="1"/>
</dbReference>
<evidence type="ECO:0000313" key="20">
    <source>
        <dbReference type="EMBL" id="KAA8915580.1"/>
    </source>
</evidence>
<dbReference type="FunFam" id="3.90.199.10:FF:000002">
    <property type="entry name" value="DNA topoisomerase 2"/>
    <property type="match status" value="1"/>
</dbReference>
<dbReference type="EC" id="5.6.2.2" evidence="5 16"/>
<evidence type="ECO:0000256" key="7">
    <source>
        <dbReference type="ARBA" id="ARBA00022723"/>
    </source>
</evidence>
<feature type="domain" description="Toprim" evidence="18">
    <location>
        <begin position="544"/>
        <end position="658"/>
    </location>
</feature>
<dbReference type="InterPro" id="IPR018522">
    <property type="entry name" value="TopoIIA_CS"/>
</dbReference>
<dbReference type="PROSITE" id="PS00177">
    <property type="entry name" value="TOPOISOMERASE_II"/>
    <property type="match status" value="1"/>
</dbReference>
<dbReference type="GO" id="GO:0006265">
    <property type="term" value="P:DNA topological change"/>
    <property type="evidence" value="ECO:0007669"/>
    <property type="project" value="UniProtKB-UniRule"/>
</dbReference>
<accession>A0A642VC51</accession>
<dbReference type="CDD" id="cd00187">
    <property type="entry name" value="TOP4c"/>
    <property type="match status" value="1"/>
</dbReference>
<comment type="cofactor">
    <cofactor evidence="2">
        <name>Ca(2+)</name>
        <dbReference type="ChEBI" id="CHEBI:29108"/>
    </cofactor>
</comment>
<dbReference type="Pfam" id="PF16898">
    <property type="entry name" value="TOPRIM_C"/>
    <property type="match status" value="1"/>
</dbReference>
<proteinExistence type="inferred from homology"/>
<dbReference type="InterPro" id="IPR001154">
    <property type="entry name" value="TopoII_euk"/>
</dbReference>
<evidence type="ECO:0000256" key="1">
    <source>
        <dbReference type="ARBA" id="ARBA00000185"/>
    </source>
</evidence>
<keyword evidence="21" id="KW-1185">Reference proteome</keyword>
<dbReference type="FunFam" id="3.30.1490.30:FF:000001">
    <property type="entry name" value="DNA topoisomerase 2"/>
    <property type="match status" value="1"/>
</dbReference>
<evidence type="ECO:0000259" key="19">
    <source>
        <dbReference type="PROSITE" id="PS52040"/>
    </source>
</evidence>
<dbReference type="FunFam" id="3.30.230.10:FF:000008">
    <property type="entry name" value="DNA topoisomerase 2"/>
    <property type="match status" value="1"/>
</dbReference>
<dbReference type="FunFam" id="3.40.50.670:FF:000001">
    <property type="entry name" value="DNA topoisomerase 2"/>
    <property type="match status" value="2"/>
</dbReference>
<dbReference type="Pfam" id="PF00521">
    <property type="entry name" value="DNA_topoisoIV"/>
    <property type="match status" value="1"/>
</dbReference>
<evidence type="ECO:0000256" key="4">
    <source>
        <dbReference type="ARBA" id="ARBA00011080"/>
    </source>
</evidence>
<evidence type="ECO:0000256" key="11">
    <source>
        <dbReference type="ARBA" id="ARBA00023029"/>
    </source>
</evidence>
<dbReference type="GO" id="GO:0003677">
    <property type="term" value="F:DNA binding"/>
    <property type="evidence" value="ECO:0007669"/>
    <property type="project" value="UniProtKB-UniRule"/>
</dbReference>
<dbReference type="GO" id="GO:0005634">
    <property type="term" value="C:nucleus"/>
    <property type="evidence" value="ECO:0007669"/>
    <property type="project" value="TreeGrafter"/>
</dbReference>
<feature type="region of interest" description="Disordered" evidence="17">
    <location>
        <begin position="1281"/>
        <end position="1533"/>
    </location>
</feature>
<evidence type="ECO:0000256" key="12">
    <source>
        <dbReference type="ARBA" id="ARBA00023125"/>
    </source>
</evidence>
<dbReference type="Gene3D" id="1.10.268.10">
    <property type="entry name" value="Topoisomerase, domain 3"/>
    <property type="match status" value="1"/>
</dbReference>
<keyword evidence="13 15" id="KW-0413">Isomerase</keyword>
<dbReference type="PANTHER" id="PTHR10169">
    <property type="entry name" value="DNA TOPOISOMERASE/GYRASE"/>
    <property type="match status" value="1"/>
</dbReference>
<dbReference type="PRINTS" id="PR00418">
    <property type="entry name" value="TPI2FAMILY"/>
</dbReference>
<feature type="compositionally biased region" description="Acidic residues" evidence="17">
    <location>
        <begin position="1"/>
        <end position="12"/>
    </location>
</feature>
<feature type="compositionally biased region" description="Low complexity" evidence="17">
    <location>
        <begin position="1421"/>
        <end position="1460"/>
    </location>
</feature>
<dbReference type="CDD" id="cd03481">
    <property type="entry name" value="TopoIIA_Trans_ScTopoIIA"/>
    <property type="match status" value="1"/>
</dbReference>
<keyword evidence="10" id="KW-0460">Magnesium</keyword>
<feature type="compositionally biased region" description="Low complexity" evidence="17">
    <location>
        <begin position="96"/>
        <end position="115"/>
    </location>
</feature>
<keyword evidence="8 16" id="KW-0547">Nucleotide-binding</keyword>
<dbReference type="PRINTS" id="PR01158">
    <property type="entry name" value="TOPISMRASEII"/>
</dbReference>
<evidence type="ECO:0000256" key="15">
    <source>
        <dbReference type="PROSITE-ProRule" id="PRU01384"/>
    </source>
</evidence>
<dbReference type="GO" id="GO:0000712">
    <property type="term" value="P:resolution of meiotic recombination intermediates"/>
    <property type="evidence" value="ECO:0007669"/>
    <property type="project" value="TreeGrafter"/>
</dbReference>
<name>A0A642VC51_9ASCO</name>
<evidence type="ECO:0000313" key="21">
    <source>
        <dbReference type="Proteomes" id="UP000761534"/>
    </source>
</evidence>
<keyword evidence="12 15" id="KW-0238">DNA-binding</keyword>
<dbReference type="Pfam" id="PF01751">
    <property type="entry name" value="Toprim"/>
    <property type="match status" value="1"/>
</dbReference>
<feature type="region of interest" description="Disordered" evidence="17">
    <location>
        <begin position="358"/>
        <end position="377"/>
    </location>
</feature>
<dbReference type="CDD" id="cd03365">
    <property type="entry name" value="TOPRIM_TopoIIA"/>
    <property type="match status" value="1"/>
</dbReference>
<dbReference type="VEuPathDB" id="FungiDB:TRICI_002268"/>
<dbReference type="SUPFAM" id="SSF55874">
    <property type="entry name" value="ATPase domain of HSP90 chaperone/DNA topoisomerase II/histidine kinase"/>
    <property type="match status" value="1"/>
</dbReference>
<keyword evidence="7" id="KW-0479">Metal-binding</keyword>
<dbReference type="InterPro" id="IPR031660">
    <property type="entry name" value="TOPRIM_C"/>
</dbReference>
<dbReference type="SUPFAM" id="SSF54211">
    <property type="entry name" value="Ribosomal protein S5 domain 2-like"/>
    <property type="match status" value="1"/>
</dbReference>
<dbReference type="InterPro" id="IPR013760">
    <property type="entry name" value="Topo_IIA-like_dom_sf"/>
</dbReference>
<dbReference type="FunFam" id="3.30.1360.40:FF:000003">
    <property type="entry name" value="DNA topoisomerase 2"/>
    <property type="match status" value="1"/>
</dbReference>
<dbReference type="InterPro" id="IPR050634">
    <property type="entry name" value="DNA_Topoisomerase_II"/>
</dbReference>
<dbReference type="PANTHER" id="PTHR10169:SF38">
    <property type="entry name" value="DNA TOPOISOMERASE 2"/>
    <property type="match status" value="1"/>
</dbReference>
<dbReference type="CDD" id="cd16930">
    <property type="entry name" value="HATPase_TopII-like"/>
    <property type="match status" value="1"/>
</dbReference>
<dbReference type="Proteomes" id="UP000761534">
    <property type="component" value="Unassembled WGS sequence"/>
</dbReference>